<feature type="coiled-coil region" evidence="1">
    <location>
        <begin position="401"/>
        <end position="435"/>
    </location>
</feature>
<feature type="region of interest" description="Disordered" evidence="2">
    <location>
        <begin position="455"/>
        <end position="486"/>
    </location>
</feature>
<feature type="compositionally biased region" description="Basic and acidic residues" evidence="2">
    <location>
        <begin position="463"/>
        <end position="474"/>
    </location>
</feature>
<dbReference type="AlphaFoldDB" id="A0AAD5U320"/>
<organism evidence="3 4">
    <name type="scientific">Clydaea vesicula</name>
    <dbReference type="NCBI Taxonomy" id="447962"/>
    <lineage>
        <taxon>Eukaryota</taxon>
        <taxon>Fungi</taxon>
        <taxon>Fungi incertae sedis</taxon>
        <taxon>Chytridiomycota</taxon>
        <taxon>Chytridiomycota incertae sedis</taxon>
        <taxon>Chytridiomycetes</taxon>
        <taxon>Lobulomycetales</taxon>
        <taxon>Lobulomycetaceae</taxon>
        <taxon>Clydaea</taxon>
    </lineage>
</organism>
<evidence type="ECO:0000313" key="4">
    <source>
        <dbReference type="Proteomes" id="UP001211065"/>
    </source>
</evidence>
<name>A0AAD5U320_9FUNG</name>
<sequence length="997" mass="116388">MSSTIGSGDFKNGAERIVKTTEKIKNTLNIQQLPQYTGKVEPSGADRYHPNTSPIFQGGPIQFGQGLRKPVEDIEKSITNNRTLQALIDNLEKENFDLKRNLDLIKHTEDKLIQRIQILEENNVEKHDSKTEQNFLKHKLEKRSLDVESLKKSLKDTTDKEIESVKKFQELEKSYKQKEIDLKECQMKLSRKNMELKGLTEQNDILRKENRRLVQSENQLRQSLMEISISNQKIKEKKIAAKKEEIDDVVEDAEVRNQNTTPKKQIVESAAVLLPEESKFDSGIRMNLLDLVEEEINKVKLKQSESKTQSQQNSNSRIFPSIYHLDAVLMTLSSLKPLLSHQLPQQHTGLIQTLVHGALGCSSTVLTMMEESKQIEMRISQIGVESVHVREETEYTIKEMYQRYEAQLDLKKEENKKLESTNLVLIEQLKNFREKFIDLEKRFLENEKNNVASTQKETSWLLKESESEVSDKKSKSGGSNAEDGINDHLPLTENNKFIKNFKCFRMEYENVTLLNGNLRKELEAINLKLENFKVKNTKLKNFLVELGFEEFDELGFEQESALNFIALNKNSKLKSFKNFDQDKYDKLKLKLEKTESNFEDEKLRNFKAAELIKLLKSQLEKCKTELEKFKIKNLKVEGNRDFNEQNYEEGRNQLDSLEKLVDSRLEKLKVNLEGDRKTNGVNDIFEIGEVENLLVLLKENQDTNAKLKCLSDMIEEQSELLRSVKDEKENLKKSLKMTKDSLSEKEKSFKEKEDEFRRILKENDLKFEGVIKEYKEKFTARDQSWLNKFKLLKSDLNYNSEDNKKLKSVLEQYELTFKEVKALSLSKINEEEQFDNEFLAIYNSEILNEEAVGSQLNFFTSLKNLRQLLSENKMNNNSTQHLKHSMQQNFEHPFNFSAIIKFLLEQNFGLKIKIKNIFKSNLDLKKSLNIKLMEVENLNDNIKNKMEFEFELKSELEKFKLKNEESGNHLEMCLNEKKLIESKLKRIVGGFKMIVGE</sequence>
<evidence type="ECO:0000256" key="1">
    <source>
        <dbReference type="SAM" id="Coils"/>
    </source>
</evidence>
<accession>A0AAD5U320</accession>
<gene>
    <name evidence="3" type="ORF">HK099_001938</name>
</gene>
<dbReference type="Proteomes" id="UP001211065">
    <property type="component" value="Unassembled WGS sequence"/>
</dbReference>
<keyword evidence="1" id="KW-0175">Coiled coil</keyword>
<feature type="coiled-coil region" evidence="1">
    <location>
        <begin position="707"/>
        <end position="762"/>
    </location>
</feature>
<protein>
    <submittedName>
        <fullName evidence="3">Uncharacterized protein</fullName>
    </submittedName>
</protein>
<feature type="coiled-coil region" evidence="1">
    <location>
        <begin position="168"/>
        <end position="226"/>
    </location>
</feature>
<evidence type="ECO:0000256" key="2">
    <source>
        <dbReference type="SAM" id="MobiDB-lite"/>
    </source>
</evidence>
<feature type="coiled-coil region" evidence="1">
    <location>
        <begin position="577"/>
        <end position="660"/>
    </location>
</feature>
<reference evidence="3" key="1">
    <citation type="submission" date="2020-05" db="EMBL/GenBank/DDBJ databases">
        <title>Phylogenomic resolution of chytrid fungi.</title>
        <authorList>
            <person name="Stajich J.E."/>
            <person name="Amses K."/>
            <person name="Simmons R."/>
            <person name="Seto K."/>
            <person name="Myers J."/>
            <person name="Bonds A."/>
            <person name="Quandt C.A."/>
            <person name="Barry K."/>
            <person name="Liu P."/>
            <person name="Grigoriev I."/>
            <person name="Longcore J.E."/>
            <person name="James T.Y."/>
        </authorList>
    </citation>
    <scope>NUCLEOTIDE SEQUENCE</scope>
    <source>
        <strain evidence="3">JEL0476</strain>
    </source>
</reference>
<keyword evidence="4" id="KW-1185">Reference proteome</keyword>
<dbReference type="EMBL" id="JADGJW010000160">
    <property type="protein sequence ID" value="KAJ3222770.1"/>
    <property type="molecule type" value="Genomic_DNA"/>
</dbReference>
<feature type="coiled-coil region" evidence="1">
    <location>
        <begin position="74"/>
        <end position="122"/>
    </location>
</feature>
<comment type="caution">
    <text evidence="3">The sequence shown here is derived from an EMBL/GenBank/DDBJ whole genome shotgun (WGS) entry which is preliminary data.</text>
</comment>
<evidence type="ECO:0000313" key="3">
    <source>
        <dbReference type="EMBL" id="KAJ3222770.1"/>
    </source>
</evidence>
<proteinExistence type="predicted"/>